<evidence type="ECO:0000313" key="5">
    <source>
        <dbReference type="Proteomes" id="UP000250123"/>
    </source>
</evidence>
<evidence type="ECO:0000256" key="2">
    <source>
        <dbReference type="PROSITE-ProRule" id="PRU00169"/>
    </source>
</evidence>
<feature type="modified residue" description="4-aspartylphosphate" evidence="2">
    <location>
        <position position="53"/>
    </location>
</feature>
<sequence>MEKVRVLIVGDDPVCSSQLLAILADDYHVTTVNYGNDVIAMSNLLRPNIIFLDVMMSEINGYEILKRFKHNLLTLDTPVIIITALTGMPDIKLAQQLGADGYLCKPITLRTAVEIMDKYQPWHPRR</sequence>
<dbReference type="PANTHER" id="PTHR44591">
    <property type="entry name" value="STRESS RESPONSE REGULATOR PROTEIN 1"/>
    <property type="match status" value="1"/>
</dbReference>
<dbReference type="EMBL" id="LS483452">
    <property type="protein sequence ID" value="SQH77945.1"/>
    <property type="molecule type" value="Genomic_DNA"/>
</dbReference>
<dbReference type="Pfam" id="PF00072">
    <property type="entry name" value="Response_reg"/>
    <property type="match status" value="1"/>
</dbReference>
<dbReference type="GO" id="GO:0000160">
    <property type="term" value="P:phosphorelay signal transduction system"/>
    <property type="evidence" value="ECO:0007669"/>
    <property type="project" value="InterPro"/>
</dbReference>
<evidence type="ECO:0000256" key="1">
    <source>
        <dbReference type="ARBA" id="ARBA00022553"/>
    </source>
</evidence>
<dbReference type="PROSITE" id="PS50110">
    <property type="entry name" value="RESPONSE_REGULATORY"/>
    <property type="match status" value="1"/>
</dbReference>
<organism evidence="4 5">
    <name type="scientific">Shewanella benthica</name>
    <dbReference type="NCBI Taxonomy" id="43661"/>
    <lineage>
        <taxon>Bacteria</taxon>
        <taxon>Pseudomonadati</taxon>
        <taxon>Pseudomonadota</taxon>
        <taxon>Gammaproteobacteria</taxon>
        <taxon>Alteromonadales</taxon>
        <taxon>Shewanellaceae</taxon>
        <taxon>Shewanella</taxon>
    </lineage>
</organism>
<dbReference type="SMART" id="SM00448">
    <property type="entry name" value="REC"/>
    <property type="match status" value="1"/>
</dbReference>
<name>A0A330M7I7_9GAMM</name>
<dbReference type="RefSeq" id="WP_112353655.1">
    <property type="nucleotide sequence ID" value="NZ_LS483452.1"/>
</dbReference>
<evidence type="ECO:0000259" key="3">
    <source>
        <dbReference type="PROSITE" id="PS50110"/>
    </source>
</evidence>
<dbReference type="Gene3D" id="3.40.50.2300">
    <property type="match status" value="1"/>
</dbReference>
<dbReference type="PANTHER" id="PTHR44591:SF3">
    <property type="entry name" value="RESPONSE REGULATORY DOMAIN-CONTAINING PROTEIN"/>
    <property type="match status" value="1"/>
</dbReference>
<dbReference type="AlphaFoldDB" id="A0A330M7I7"/>
<dbReference type="Proteomes" id="UP000250123">
    <property type="component" value="Chromosome SHEWBE"/>
</dbReference>
<keyword evidence="1 2" id="KW-0597">Phosphoprotein</keyword>
<dbReference type="SUPFAM" id="SSF52172">
    <property type="entry name" value="CheY-like"/>
    <property type="match status" value="1"/>
</dbReference>
<protein>
    <recommendedName>
        <fullName evidence="3">Response regulatory domain-containing protein</fullName>
    </recommendedName>
</protein>
<feature type="domain" description="Response regulatory" evidence="3">
    <location>
        <begin position="5"/>
        <end position="120"/>
    </location>
</feature>
<dbReference type="OrthoDB" id="9800897at2"/>
<evidence type="ECO:0000313" key="4">
    <source>
        <dbReference type="EMBL" id="SQH77945.1"/>
    </source>
</evidence>
<dbReference type="CDD" id="cd00156">
    <property type="entry name" value="REC"/>
    <property type="match status" value="1"/>
</dbReference>
<dbReference type="InterPro" id="IPR001789">
    <property type="entry name" value="Sig_transdc_resp-reg_receiver"/>
</dbReference>
<dbReference type="KEGG" id="sbk:SHEWBE_3982"/>
<proteinExistence type="predicted"/>
<dbReference type="InterPro" id="IPR050595">
    <property type="entry name" value="Bact_response_regulator"/>
</dbReference>
<accession>A0A330M7I7</accession>
<reference evidence="5" key="1">
    <citation type="submission" date="2018-06" db="EMBL/GenBank/DDBJ databases">
        <authorList>
            <person name="Cea G.-C."/>
            <person name="William W."/>
        </authorList>
    </citation>
    <scope>NUCLEOTIDE SEQUENCE [LARGE SCALE GENOMIC DNA]</scope>
    <source>
        <strain evidence="5">DB21MT-2</strain>
    </source>
</reference>
<dbReference type="InterPro" id="IPR011006">
    <property type="entry name" value="CheY-like_superfamily"/>
</dbReference>
<gene>
    <name evidence="4" type="ORF">SHEWBE_3982</name>
</gene>